<comment type="catalytic activity">
    <reaction evidence="5">
        <text>an anthocyanidin 3-O-beta-D-glucoside + UDP-alpha-D-glucose = an anthocyanidin 3,5-di-O-beta-D-glucoside + UDP + 2 H(+)</text>
        <dbReference type="Rhea" id="RHEA:35423"/>
        <dbReference type="ChEBI" id="CHEBI:15378"/>
        <dbReference type="ChEBI" id="CHEBI:16307"/>
        <dbReference type="ChEBI" id="CHEBI:57503"/>
        <dbReference type="ChEBI" id="CHEBI:58223"/>
        <dbReference type="ChEBI" id="CHEBI:58885"/>
        <dbReference type="EC" id="2.4.1.298"/>
    </reaction>
</comment>
<evidence type="ECO:0000256" key="8">
    <source>
        <dbReference type="RuleBase" id="RU003718"/>
    </source>
</evidence>
<proteinExistence type="inferred from homology"/>
<dbReference type="GO" id="GO:0080044">
    <property type="term" value="F:quercetin 7-O-glucosyltransferase activity"/>
    <property type="evidence" value="ECO:0007669"/>
    <property type="project" value="TreeGrafter"/>
</dbReference>
<comment type="function">
    <text evidence="6">Catalyzes the glucosylation at the O-5 position of anthocyanidin 3-glucosides to form anthocyanidin 3,5-di-O-glucosides using UDP-glucose as sugar donor. Anthocyanidin 3,5-di-O-glucosides are molecules that are responsible for pigmentation. Also acts on anthocyanidin 3-O-(6-O-malonylglucoside). Much less active with hydroxycinnamoylglucose derivatives. No activity in the absence of the 3-O-glucoside group.</text>
</comment>
<evidence type="ECO:0000256" key="3">
    <source>
        <dbReference type="ARBA" id="ARBA00022679"/>
    </source>
</evidence>
<dbReference type="InterPro" id="IPR035595">
    <property type="entry name" value="UDP_glycos_trans_CS"/>
</dbReference>
<evidence type="ECO:0000256" key="6">
    <source>
        <dbReference type="ARBA" id="ARBA00056922"/>
    </source>
</evidence>
<comment type="similarity">
    <text evidence="2 8">Belongs to the UDP-glycosyltransferase family.</text>
</comment>
<sequence length="398" mass="45386">MLQFSKRLSHKGIRITLAATKYLFKTTQQFSGSISVETFSDGFDEGQGDVELDPYLARFEQVGTETLSELLDKLRDTGRPLIVIYYNVYKGPLKVPLLDKEIVVTGLPLLDISDVPSFLRDQDSHPGSLELVLNQFRNVEEADFVFVNSFYELEEEVMDWMARILPVKTIGPTTPSMYLDKRLMEDKDYDLSIFKPVNSCMKWLEERTNKSVIYVSFGSMAELKREQMEELAQGLKMTNKYFLWVVRSSEQSKLPKSFVQETHEKGLIVSWCPQLEVLAHDAIGCFVTHCGWNSTLEALSLGVPMVAVPWWSDQSTNAKLVMDVWKMGIRARPDEKDIVGREEILRCIKHVMEGEGGKEVRKNATKWRDLARKAVDEGGSSDRNIEEFVSTLESIATK</sequence>
<dbReference type="GO" id="GO:0080043">
    <property type="term" value="F:quercetin 3-O-glucosyltransferase activity"/>
    <property type="evidence" value="ECO:0007669"/>
    <property type="project" value="TreeGrafter"/>
</dbReference>
<dbReference type="PANTHER" id="PTHR11926:SF1553">
    <property type="entry name" value="GLYCOSYLTRANSFERASE"/>
    <property type="match status" value="1"/>
</dbReference>
<protein>
    <recommendedName>
        <fullName evidence="7">anthocyanidin 3-O-glucoside 5-O-glucosyltransferase</fullName>
        <ecNumber evidence="7">2.4.1.298</ecNumber>
    </recommendedName>
</protein>
<comment type="caution">
    <text evidence="9">The sequence shown here is derived from an EMBL/GenBank/DDBJ whole genome shotgun (WGS) entry which is preliminary data.</text>
</comment>
<evidence type="ECO:0000256" key="2">
    <source>
        <dbReference type="ARBA" id="ARBA00009995"/>
    </source>
</evidence>
<reference evidence="9" key="2">
    <citation type="journal article" date="2024" name="Plant">
        <title>Genomic evolution and insights into agronomic trait innovations of Sesamum species.</title>
        <authorList>
            <person name="Miao H."/>
            <person name="Wang L."/>
            <person name="Qu L."/>
            <person name="Liu H."/>
            <person name="Sun Y."/>
            <person name="Le M."/>
            <person name="Wang Q."/>
            <person name="Wei S."/>
            <person name="Zheng Y."/>
            <person name="Lin W."/>
            <person name="Duan Y."/>
            <person name="Cao H."/>
            <person name="Xiong S."/>
            <person name="Wang X."/>
            <person name="Wei L."/>
            <person name="Li C."/>
            <person name="Ma Q."/>
            <person name="Ju M."/>
            <person name="Zhao R."/>
            <person name="Li G."/>
            <person name="Mu C."/>
            <person name="Tian Q."/>
            <person name="Mei H."/>
            <person name="Zhang T."/>
            <person name="Gao T."/>
            <person name="Zhang H."/>
        </authorList>
    </citation>
    <scope>NUCLEOTIDE SEQUENCE</scope>
    <source>
        <strain evidence="9">G01</strain>
    </source>
</reference>
<dbReference type="Pfam" id="PF00201">
    <property type="entry name" value="UDPGT"/>
    <property type="match status" value="1"/>
</dbReference>
<dbReference type="InterPro" id="IPR002213">
    <property type="entry name" value="UDP_glucos_trans"/>
</dbReference>
<gene>
    <name evidence="9" type="ORF">Sangu_1639000</name>
</gene>
<keyword evidence="3 8" id="KW-0808">Transferase</keyword>
<accession>A0AAW2MHX6</accession>
<comment type="pathway">
    <text evidence="1">Pigment biosynthesis; anthocyanin biosynthesis.</text>
</comment>
<reference evidence="9" key="1">
    <citation type="submission" date="2020-06" db="EMBL/GenBank/DDBJ databases">
        <authorList>
            <person name="Li T."/>
            <person name="Hu X."/>
            <person name="Zhang T."/>
            <person name="Song X."/>
            <person name="Zhang H."/>
            <person name="Dai N."/>
            <person name="Sheng W."/>
            <person name="Hou X."/>
            <person name="Wei L."/>
        </authorList>
    </citation>
    <scope>NUCLEOTIDE SEQUENCE</scope>
    <source>
        <strain evidence="9">G01</strain>
        <tissue evidence="9">Leaf</tissue>
    </source>
</reference>
<dbReference type="EC" id="2.4.1.298" evidence="7"/>
<dbReference type="GO" id="GO:0102816">
    <property type="term" value="F:UDP-D-glucose:delphinidin 3-O-glucosyl-5-O-caffeoylglucoside -O-beta-D-glucosyltransferase activity"/>
    <property type="evidence" value="ECO:0007669"/>
    <property type="project" value="UniProtKB-EC"/>
</dbReference>
<evidence type="ECO:0000256" key="7">
    <source>
        <dbReference type="ARBA" id="ARBA00066781"/>
    </source>
</evidence>
<dbReference type="SUPFAM" id="SSF53756">
    <property type="entry name" value="UDP-Glycosyltransferase/glycogen phosphorylase"/>
    <property type="match status" value="1"/>
</dbReference>
<name>A0AAW2MHX6_9LAMI</name>
<evidence type="ECO:0000256" key="1">
    <source>
        <dbReference type="ARBA" id="ARBA00004935"/>
    </source>
</evidence>
<dbReference type="AlphaFoldDB" id="A0AAW2MHX6"/>
<dbReference type="EMBL" id="JACGWK010000010">
    <property type="protein sequence ID" value="KAL0330935.1"/>
    <property type="molecule type" value="Genomic_DNA"/>
</dbReference>
<dbReference type="PANTHER" id="PTHR11926">
    <property type="entry name" value="GLUCOSYL/GLUCURONOSYL TRANSFERASES"/>
    <property type="match status" value="1"/>
</dbReference>
<evidence type="ECO:0000256" key="4">
    <source>
        <dbReference type="ARBA" id="ARBA00022729"/>
    </source>
</evidence>
<keyword evidence="4" id="KW-0732">Signal</keyword>
<evidence type="ECO:0000256" key="5">
    <source>
        <dbReference type="ARBA" id="ARBA00050360"/>
    </source>
</evidence>
<dbReference type="Gene3D" id="3.40.50.2000">
    <property type="entry name" value="Glycogen Phosphorylase B"/>
    <property type="match status" value="3"/>
</dbReference>
<keyword evidence="8" id="KW-0328">Glycosyltransferase</keyword>
<dbReference type="CDD" id="cd03784">
    <property type="entry name" value="GT1_Gtf-like"/>
    <property type="match status" value="1"/>
</dbReference>
<organism evidence="9">
    <name type="scientific">Sesamum angustifolium</name>
    <dbReference type="NCBI Taxonomy" id="2727405"/>
    <lineage>
        <taxon>Eukaryota</taxon>
        <taxon>Viridiplantae</taxon>
        <taxon>Streptophyta</taxon>
        <taxon>Embryophyta</taxon>
        <taxon>Tracheophyta</taxon>
        <taxon>Spermatophyta</taxon>
        <taxon>Magnoliopsida</taxon>
        <taxon>eudicotyledons</taxon>
        <taxon>Gunneridae</taxon>
        <taxon>Pentapetalae</taxon>
        <taxon>asterids</taxon>
        <taxon>lamiids</taxon>
        <taxon>Lamiales</taxon>
        <taxon>Pedaliaceae</taxon>
        <taxon>Sesamum</taxon>
    </lineage>
</organism>
<evidence type="ECO:0000313" key="9">
    <source>
        <dbReference type="EMBL" id="KAL0330935.1"/>
    </source>
</evidence>
<dbReference type="PROSITE" id="PS00375">
    <property type="entry name" value="UDPGT"/>
    <property type="match status" value="1"/>
</dbReference>
<dbReference type="FunFam" id="3.40.50.2000:FF:000019">
    <property type="entry name" value="Glycosyltransferase"/>
    <property type="match status" value="1"/>
</dbReference>